<dbReference type="InterPro" id="IPR036291">
    <property type="entry name" value="NAD(P)-bd_dom_sf"/>
</dbReference>
<organism evidence="3">
    <name type="scientific">metagenome</name>
    <dbReference type="NCBI Taxonomy" id="256318"/>
    <lineage>
        <taxon>unclassified sequences</taxon>
        <taxon>metagenomes</taxon>
    </lineage>
</organism>
<dbReference type="PANTHER" id="PTHR43157">
    <property type="entry name" value="PHOSPHATIDYLINOSITOL-GLYCAN BIOSYNTHESIS CLASS F PROTEIN-RELATED"/>
    <property type="match status" value="1"/>
</dbReference>
<dbReference type="SUPFAM" id="SSF51735">
    <property type="entry name" value="NAD(P)-binding Rossmann-fold domains"/>
    <property type="match status" value="1"/>
</dbReference>
<protein>
    <submittedName>
        <fullName evidence="3">NAD(P)-dependent dehydrogenase, short-chain alcohol dehydrogenase family</fullName>
    </submittedName>
</protein>
<dbReference type="PANTHER" id="PTHR43157:SF31">
    <property type="entry name" value="PHOSPHATIDYLINOSITOL-GLYCAN BIOSYNTHESIS CLASS F PROTEIN"/>
    <property type="match status" value="1"/>
</dbReference>
<proteinExistence type="predicted"/>
<dbReference type="InterPro" id="IPR002347">
    <property type="entry name" value="SDR_fam"/>
</dbReference>
<reference evidence="3" key="1">
    <citation type="submission" date="2018-07" db="EMBL/GenBank/DDBJ databases">
        <authorList>
            <person name="Quirk P.G."/>
            <person name="Krulwich T.A."/>
        </authorList>
    </citation>
    <scope>NUCLEOTIDE SEQUENCE</scope>
</reference>
<name>A0A380TIB2_9ZZZZ</name>
<dbReference type="AlphaFoldDB" id="A0A380TIB2"/>
<dbReference type="EMBL" id="UIDG01000023">
    <property type="protein sequence ID" value="SUS04125.1"/>
    <property type="molecule type" value="Genomic_DNA"/>
</dbReference>
<sequence>MAADGGSLGGKVCLVSGGSAGIGCVTARALAERGACVTIVGRDAVRGQLALAAIRSESGNDNVHFLQADLSDHTAIRSLAAAFADRHGRLDVLVNNAGAMFGKRQESAQGCEMTFALNHLGYFLLTLLLLPVLQAAAPARVVVVASEAHRGVTLDFDDLHAKHGYHGWKAYKRSKLANILFTHELARRLDWQQVTVNALHPGFVATDIGIRHGFLPGFLWWLAKRGATDVETGALTSIHLAASSEVEGMHGRYFIKCRPANASPAAHDRAASLRLWEESARMTEIAAELVPQPLPHSNAAS</sequence>
<dbReference type="Gene3D" id="3.40.50.720">
    <property type="entry name" value="NAD(P)-binding Rossmann-like Domain"/>
    <property type="match status" value="1"/>
</dbReference>
<dbReference type="PRINTS" id="PR00080">
    <property type="entry name" value="SDRFAMILY"/>
</dbReference>
<dbReference type="PRINTS" id="PR00081">
    <property type="entry name" value="GDHRDH"/>
</dbReference>
<accession>A0A380TIB2</accession>
<dbReference type="Pfam" id="PF00106">
    <property type="entry name" value="adh_short"/>
    <property type="match status" value="1"/>
</dbReference>
<keyword evidence="1" id="KW-0560">Oxidoreductase</keyword>
<evidence type="ECO:0000313" key="2">
    <source>
        <dbReference type="EMBL" id="SUS04125.1"/>
    </source>
</evidence>
<evidence type="ECO:0000313" key="3">
    <source>
        <dbReference type="EMBL" id="SUS07439.1"/>
    </source>
</evidence>
<gene>
    <name evidence="2" type="ORF">DF3PB_1190004</name>
    <name evidence="3" type="ORF">DF3PB_4380002</name>
</gene>
<dbReference type="EMBL" id="UIDG01000377">
    <property type="protein sequence ID" value="SUS07439.1"/>
    <property type="molecule type" value="Genomic_DNA"/>
</dbReference>
<evidence type="ECO:0000256" key="1">
    <source>
        <dbReference type="ARBA" id="ARBA00023002"/>
    </source>
</evidence>
<dbReference type="GO" id="GO:0016491">
    <property type="term" value="F:oxidoreductase activity"/>
    <property type="evidence" value="ECO:0007669"/>
    <property type="project" value="UniProtKB-KW"/>
</dbReference>